<dbReference type="KEGG" id="xcb:XC_1474"/>
<keyword evidence="4" id="KW-0804">Transcription</keyword>
<dbReference type="InterPro" id="IPR013249">
    <property type="entry name" value="RNA_pol_sigma70_r4_t2"/>
</dbReference>
<dbReference type="InterPro" id="IPR000792">
    <property type="entry name" value="Tscrpt_reg_LuxR_C"/>
</dbReference>
<dbReference type="GO" id="GO:0003677">
    <property type="term" value="F:DNA binding"/>
    <property type="evidence" value="ECO:0007669"/>
    <property type="project" value="InterPro"/>
</dbReference>
<proteinExistence type="inferred from homology"/>
<evidence type="ECO:0000313" key="7">
    <source>
        <dbReference type="Proteomes" id="UP000000420"/>
    </source>
</evidence>
<dbReference type="HOGENOM" id="CLU_047691_3_3_6"/>
<dbReference type="GO" id="GO:0016987">
    <property type="term" value="F:sigma factor activity"/>
    <property type="evidence" value="ECO:0007669"/>
    <property type="project" value="UniProtKB-KW"/>
</dbReference>
<dbReference type="PHI-base" id="PHI:8442"/>
<gene>
    <name evidence="6" type="ordered locus">XC_1474</name>
</gene>
<sequence>MPQQTDLHARFSALMQQHRGIVLKVAASYCRDPDDRADLAQDIATHLWRAFPSYDPHRRFSTWMYRIALNVAISDLRSRRHAPSEVLDVGTLVDSIADPHARDPAREHQLTALYTFIAQLPRLERALMLLYLDDHSYREIADVLGISETNVATKLSRLKARIRAEL</sequence>
<dbReference type="InterPro" id="IPR039425">
    <property type="entry name" value="RNA_pol_sigma-70-like"/>
</dbReference>
<organism evidence="6 7">
    <name type="scientific">Xanthomonas campestris pv. campestris (strain 8004)</name>
    <dbReference type="NCBI Taxonomy" id="314565"/>
    <lineage>
        <taxon>Bacteria</taxon>
        <taxon>Pseudomonadati</taxon>
        <taxon>Pseudomonadota</taxon>
        <taxon>Gammaproteobacteria</taxon>
        <taxon>Lysobacterales</taxon>
        <taxon>Lysobacteraceae</taxon>
        <taxon>Xanthomonas</taxon>
    </lineage>
</organism>
<dbReference type="Proteomes" id="UP000000420">
    <property type="component" value="Chromosome"/>
</dbReference>
<dbReference type="EMBL" id="CP000050">
    <property type="protein sequence ID" value="AAY48542.1"/>
    <property type="molecule type" value="Genomic_DNA"/>
</dbReference>
<dbReference type="PANTHER" id="PTHR43133">
    <property type="entry name" value="RNA POLYMERASE ECF-TYPE SIGMA FACTO"/>
    <property type="match status" value="1"/>
</dbReference>
<dbReference type="Pfam" id="PF08281">
    <property type="entry name" value="Sigma70_r4_2"/>
    <property type="match status" value="1"/>
</dbReference>
<keyword evidence="3" id="KW-0731">Sigma factor</keyword>
<reference evidence="6 7" key="1">
    <citation type="journal article" date="2005" name="Genome Res.">
        <title>Comparative and functional genomic analyses of the pathogenicity of phytopathogen Xanthomonas campestris pv. campestris.</title>
        <authorList>
            <person name="Qian W."/>
            <person name="Jia Y."/>
            <person name="Ren S.X."/>
            <person name="He Y.Q."/>
            <person name="Feng J.X."/>
            <person name="Lu L.F."/>
            <person name="Sun Q."/>
            <person name="Ying G."/>
            <person name="Tang D.J."/>
            <person name="Tang H."/>
            <person name="Wu W."/>
            <person name="Hao P."/>
            <person name="Wang L."/>
            <person name="Jiang B.L."/>
            <person name="Zeng S."/>
            <person name="Gu W.Y."/>
            <person name="Lu G."/>
            <person name="Rong L."/>
            <person name="Tian Y."/>
            <person name="Yao Z."/>
            <person name="Fu G."/>
            <person name="Chen B."/>
            <person name="Fang R."/>
            <person name="Qiang B."/>
            <person name="Chen Z."/>
            <person name="Zhao G.P."/>
            <person name="Tang J.L."/>
            <person name="He C."/>
        </authorList>
    </citation>
    <scope>NUCLEOTIDE SEQUENCE [LARGE SCALE GENOMIC DNA]</scope>
    <source>
        <strain evidence="6 7">8004</strain>
    </source>
</reference>
<evidence type="ECO:0000259" key="5">
    <source>
        <dbReference type="PROSITE" id="PS00622"/>
    </source>
</evidence>
<evidence type="ECO:0000256" key="4">
    <source>
        <dbReference type="ARBA" id="ARBA00023163"/>
    </source>
</evidence>
<name>A0A0H2X5J0_XANC8</name>
<evidence type="ECO:0000256" key="2">
    <source>
        <dbReference type="ARBA" id="ARBA00023015"/>
    </source>
</evidence>
<accession>A0A0H2X5J0</accession>
<dbReference type="InterPro" id="IPR036388">
    <property type="entry name" value="WH-like_DNA-bd_sf"/>
</dbReference>
<comment type="similarity">
    <text evidence="1">Belongs to the sigma-70 factor family. ECF subfamily.</text>
</comment>
<dbReference type="Gene3D" id="1.10.10.10">
    <property type="entry name" value="Winged helix-like DNA-binding domain superfamily/Winged helix DNA-binding domain"/>
    <property type="match status" value="1"/>
</dbReference>
<dbReference type="SUPFAM" id="SSF88659">
    <property type="entry name" value="Sigma3 and sigma4 domains of RNA polymerase sigma factors"/>
    <property type="match status" value="1"/>
</dbReference>
<evidence type="ECO:0000256" key="1">
    <source>
        <dbReference type="ARBA" id="ARBA00010641"/>
    </source>
</evidence>
<dbReference type="AlphaFoldDB" id="A0A0H2X5J0"/>
<feature type="domain" description="HTH luxR-type" evidence="5">
    <location>
        <begin position="134"/>
        <end position="161"/>
    </location>
</feature>
<evidence type="ECO:0000256" key="3">
    <source>
        <dbReference type="ARBA" id="ARBA00023082"/>
    </source>
</evidence>
<dbReference type="PANTHER" id="PTHR43133:SF45">
    <property type="entry name" value="RNA POLYMERASE ECF-TYPE SIGMA FACTOR"/>
    <property type="match status" value="1"/>
</dbReference>
<dbReference type="RefSeq" id="WP_011037773.1">
    <property type="nucleotide sequence ID" value="NC_007086.1"/>
</dbReference>
<dbReference type="InterPro" id="IPR013325">
    <property type="entry name" value="RNA_pol_sigma_r2"/>
</dbReference>
<keyword evidence="2" id="KW-0805">Transcription regulation</keyword>
<dbReference type="Gene3D" id="1.10.1740.10">
    <property type="match status" value="1"/>
</dbReference>
<protein>
    <submittedName>
        <fullName evidence="6">RNA polymerase ECF-type sigma factor</fullName>
    </submittedName>
</protein>
<dbReference type="InterPro" id="IPR007627">
    <property type="entry name" value="RNA_pol_sigma70_r2"/>
</dbReference>
<dbReference type="InterPro" id="IPR014284">
    <property type="entry name" value="RNA_pol_sigma-70_dom"/>
</dbReference>
<evidence type="ECO:0000313" key="6">
    <source>
        <dbReference type="EMBL" id="AAY48542.1"/>
    </source>
</evidence>
<dbReference type="GO" id="GO:0006352">
    <property type="term" value="P:DNA-templated transcription initiation"/>
    <property type="evidence" value="ECO:0007669"/>
    <property type="project" value="InterPro"/>
</dbReference>
<dbReference type="NCBIfam" id="TIGR02937">
    <property type="entry name" value="sigma70-ECF"/>
    <property type="match status" value="1"/>
</dbReference>
<dbReference type="SUPFAM" id="SSF88946">
    <property type="entry name" value="Sigma2 domain of RNA polymerase sigma factors"/>
    <property type="match status" value="1"/>
</dbReference>
<dbReference type="Pfam" id="PF04542">
    <property type="entry name" value="Sigma70_r2"/>
    <property type="match status" value="1"/>
</dbReference>
<dbReference type="InterPro" id="IPR013324">
    <property type="entry name" value="RNA_pol_sigma_r3/r4-like"/>
</dbReference>
<dbReference type="PROSITE" id="PS00622">
    <property type="entry name" value="HTH_LUXR_1"/>
    <property type="match status" value="1"/>
</dbReference>